<dbReference type="Proteomes" id="UP000638848">
    <property type="component" value="Unassembled WGS sequence"/>
</dbReference>
<accession>A0A917H506</accession>
<dbReference type="RefSeq" id="WP_188539665.1">
    <property type="nucleotide sequence ID" value="NZ_BMEQ01000029.1"/>
</dbReference>
<dbReference type="EMBL" id="BMEQ01000029">
    <property type="protein sequence ID" value="GGG68167.1"/>
    <property type="molecule type" value="Genomic_DNA"/>
</dbReference>
<name>A0A917H506_9MICC</name>
<keyword evidence="2" id="KW-1185">Reference proteome</keyword>
<reference evidence="1" key="1">
    <citation type="journal article" date="2014" name="Int. J. Syst. Evol. Microbiol.">
        <title>Complete genome sequence of Corynebacterium casei LMG S-19264T (=DSM 44701T), isolated from a smear-ripened cheese.</title>
        <authorList>
            <consortium name="US DOE Joint Genome Institute (JGI-PGF)"/>
            <person name="Walter F."/>
            <person name="Albersmeier A."/>
            <person name="Kalinowski J."/>
            <person name="Ruckert C."/>
        </authorList>
    </citation>
    <scope>NUCLEOTIDE SEQUENCE</scope>
    <source>
        <strain evidence="1">CGMCC 1.12187</strain>
    </source>
</reference>
<dbReference type="AlphaFoldDB" id="A0A917H506"/>
<organism evidence="1 2">
    <name type="scientific">Kocuria dechangensis</name>
    <dbReference type="NCBI Taxonomy" id="1176249"/>
    <lineage>
        <taxon>Bacteria</taxon>
        <taxon>Bacillati</taxon>
        <taxon>Actinomycetota</taxon>
        <taxon>Actinomycetes</taxon>
        <taxon>Micrococcales</taxon>
        <taxon>Micrococcaceae</taxon>
        <taxon>Kocuria</taxon>
    </lineage>
</organism>
<proteinExistence type="predicted"/>
<comment type="caution">
    <text evidence="1">The sequence shown here is derived from an EMBL/GenBank/DDBJ whole genome shotgun (WGS) entry which is preliminary data.</text>
</comment>
<protein>
    <submittedName>
        <fullName evidence="1">Uncharacterized protein</fullName>
    </submittedName>
</protein>
<sequence>MYQTVYVAARDAGRLDEETEFDLDTVINQVTAAEEKLVLATSLGADNV</sequence>
<evidence type="ECO:0000313" key="2">
    <source>
        <dbReference type="Proteomes" id="UP000638848"/>
    </source>
</evidence>
<reference evidence="1" key="2">
    <citation type="submission" date="2020-09" db="EMBL/GenBank/DDBJ databases">
        <authorList>
            <person name="Sun Q."/>
            <person name="Zhou Y."/>
        </authorList>
    </citation>
    <scope>NUCLEOTIDE SEQUENCE</scope>
    <source>
        <strain evidence="1">CGMCC 1.12187</strain>
    </source>
</reference>
<gene>
    <name evidence="1" type="ORF">GCM10011374_35620</name>
</gene>
<evidence type="ECO:0000313" key="1">
    <source>
        <dbReference type="EMBL" id="GGG68167.1"/>
    </source>
</evidence>